<dbReference type="AlphaFoldDB" id="A0A6S6TP23"/>
<reference evidence="1" key="1">
    <citation type="submission" date="2020-01" db="EMBL/GenBank/DDBJ databases">
        <authorList>
            <person name="Meier V. D."/>
            <person name="Meier V D."/>
        </authorList>
    </citation>
    <scope>NUCLEOTIDE SEQUENCE</scope>
    <source>
        <strain evidence="1">HLG_WM_MAG_01</strain>
    </source>
</reference>
<accession>A0A6S6TP23</accession>
<protein>
    <recommendedName>
        <fullName evidence="2">Serine protease</fullName>
    </recommendedName>
</protein>
<sequence length="94" mass="10361">MNDSILFIQSQDATNKSMGTGFVVYSDEGGSFVLTCYHVLKSVGEARVDDYEIEVVVQHKIYDLAVLYVKGLCNKKLVLKAISLEGNQDKAVSL</sequence>
<gene>
    <name evidence="1" type="ORF">HELGO_WM39046</name>
</gene>
<dbReference type="SUPFAM" id="SSF50494">
    <property type="entry name" value="Trypsin-like serine proteases"/>
    <property type="match status" value="1"/>
</dbReference>
<dbReference type="EMBL" id="CACVAS010000095">
    <property type="protein sequence ID" value="CAA6816726.1"/>
    <property type="molecule type" value="Genomic_DNA"/>
</dbReference>
<evidence type="ECO:0008006" key="2">
    <source>
        <dbReference type="Google" id="ProtNLM"/>
    </source>
</evidence>
<dbReference type="Pfam" id="PF13365">
    <property type="entry name" value="Trypsin_2"/>
    <property type="match status" value="1"/>
</dbReference>
<evidence type="ECO:0000313" key="1">
    <source>
        <dbReference type="EMBL" id="CAA6816726.1"/>
    </source>
</evidence>
<dbReference type="InterPro" id="IPR043504">
    <property type="entry name" value="Peptidase_S1_PA_chymotrypsin"/>
</dbReference>
<organism evidence="1">
    <name type="scientific">uncultured Sulfurovum sp</name>
    <dbReference type="NCBI Taxonomy" id="269237"/>
    <lineage>
        <taxon>Bacteria</taxon>
        <taxon>Pseudomonadati</taxon>
        <taxon>Campylobacterota</taxon>
        <taxon>Epsilonproteobacteria</taxon>
        <taxon>Campylobacterales</taxon>
        <taxon>Sulfurovaceae</taxon>
        <taxon>Sulfurovum</taxon>
        <taxon>environmental samples</taxon>
    </lineage>
</organism>
<dbReference type="InterPro" id="IPR009003">
    <property type="entry name" value="Peptidase_S1_PA"/>
</dbReference>
<dbReference type="Gene3D" id="2.40.10.10">
    <property type="entry name" value="Trypsin-like serine proteases"/>
    <property type="match status" value="1"/>
</dbReference>
<proteinExistence type="predicted"/>
<name>A0A6S6TP23_9BACT</name>